<organism evidence="1">
    <name type="scientific">marine metagenome</name>
    <dbReference type="NCBI Taxonomy" id="408172"/>
    <lineage>
        <taxon>unclassified sequences</taxon>
        <taxon>metagenomes</taxon>
        <taxon>ecological metagenomes</taxon>
    </lineage>
</organism>
<protein>
    <submittedName>
        <fullName evidence="1">Uncharacterized protein</fullName>
    </submittedName>
</protein>
<name>A0A382PD63_9ZZZZ</name>
<sequence>MLTEEGISGHVLGDKYKADKHSTLVLYHYKKDVNKPWLTGDFDFPGIISLHLVSVDSRDLYKVKKGDKIELIESLKEGDIYKVKLLKDNSRRPFYFLKSEDLKHF</sequence>
<dbReference type="EMBL" id="UINC01106113">
    <property type="protein sequence ID" value="SVC70545.1"/>
    <property type="molecule type" value="Genomic_DNA"/>
</dbReference>
<dbReference type="AlphaFoldDB" id="A0A382PD63"/>
<evidence type="ECO:0000313" key="1">
    <source>
        <dbReference type="EMBL" id="SVC70545.1"/>
    </source>
</evidence>
<accession>A0A382PD63</accession>
<gene>
    <name evidence="1" type="ORF">METZ01_LOCUS323399</name>
</gene>
<feature type="non-terminal residue" evidence="1">
    <location>
        <position position="105"/>
    </location>
</feature>
<proteinExistence type="predicted"/>
<reference evidence="1" key="1">
    <citation type="submission" date="2018-05" db="EMBL/GenBank/DDBJ databases">
        <authorList>
            <person name="Lanie J.A."/>
            <person name="Ng W.-L."/>
            <person name="Kazmierczak K.M."/>
            <person name="Andrzejewski T.M."/>
            <person name="Davidsen T.M."/>
            <person name="Wayne K.J."/>
            <person name="Tettelin H."/>
            <person name="Glass J.I."/>
            <person name="Rusch D."/>
            <person name="Podicherti R."/>
            <person name="Tsui H.-C.T."/>
            <person name="Winkler M.E."/>
        </authorList>
    </citation>
    <scope>NUCLEOTIDE SEQUENCE</scope>
</reference>